<evidence type="ECO:0000313" key="12">
    <source>
        <dbReference type="Proteomes" id="UP000094669"/>
    </source>
</evidence>
<organism evidence="11 12">
    <name type="scientific">Leptospira inadai serovar Lyme</name>
    <dbReference type="NCBI Taxonomy" id="293084"/>
    <lineage>
        <taxon>Bacteria</taxon>
        <taxon>Pseudomonadati</taxon>
        <taxon>Spirochaetota</taxon>
        <taxon>Spirochaetia</taxon>
        <taxon>Leptospirales</taxon>
        <taxon>Leptospiraceae</taxon>
        <taxon>Leptospira</taxon>
    </lineage>
</organism>
<keyword evidence="7" id="KW-0067">ATP-binding</keyword>
<keyword evidence="2" id="KW-0547">Nucleotide-binding</keyword>
<reference evidence="11" key="1">
    <citation type="submission" date="2018-01" db="EMBL/GenBank/DDBJ databases">
        <title>Genomic characterization of Leptospira inadai serogroup Lyme isolated from captured rat in Brazil and comparative analysis with human reference strain.</title>
        <authorList>
            <person name="Moreno L.Z."/>
            <person name="Loureiro A.P."/>
            <person name="Miraglia F."/>
            <person name="Kremer F.S."/>
            <person name="Eslabao M.R."/>
            <person name="Dellagostin O.A."/>
            <person name="Lilenbaum W."/>
            <person name="Moreno A.M."/>
        </authorList>
    </citation>
    <scope>NUCLEOTIDE SEQUENCE [LARGE SCALE GENOMIC DNA]</scope>
    <source>
        <strain evidence="11">M34/99</strain>
    </source>
</reference>
<comment type="caution">
    <text evidence="11">The sequence shown here is derived from an EMBL/GenBank/DDBJ whole genome shotgun (WGS) entry which is preliminary data.</text>
</comment>
<evidence type="ECO:0000256" key="3">
    <source>
        <dbReference type="ARBA" id="ARBA00022763"/>
    </source>
</evidence>
<dbReference type="Proteomes" id="UP000094669">
    <property type="component" value="Unassembled WGS sequence"/>
</dbReference>
<evidence type="ECO:0000256" key="1">
    <source>
        <dbReference type="ARBA" id="ARBA00022722"/>
    </source>
</evidence>
<dbReference type="SUPFAM" id="SSF52540">
    <property type="entry name" value="P-loop containing nucleoside triphosphate hydrolases"/>
    <property type="match status" value="2"/>
</dbReference>
<proteinExistence type="predicted"/>
<evidence type="ECO:0000256" key="9">
    <source>
        <dbReference type="ARBA" id="ARBA00023204"/>
    </source>
</evidence>
<evidence type="ECO:0000259" key="10">
    <source>
        <dbReference type="Pfam" id="PF17946"/>
    </source>
</evidence>
<keyword evidence="9" id="KW-0234">DNA repair</keyword>
<evidence type="ECO:0000256" key="7">
    <source>
        <dbReference type="ARBA" id="ARBA00022840"/>
    </source>
</evidence>
<dbReference type="PANTHER" id="PTHR30591:SF1">
    <property type="entry name" value="RECBCD ENZYME SUBUNIT RECC"/>
    <property type="match status" value="1"/>
</dbReference>
<dbReference type="RefSeq" id="WP_010409639.1">
    <property type="nucleotide sequence ID" value="NZ_MCRM02000001.1"/>
</dbReference>
<keyword evidence="8" id="KW-0238">DNA-binding</keyword>
<dbReference type="Pfam" id="PF04257">
    <property type="entry name" value="Exonuc_V_gamma"/>
    <property type="match status" value="1"/>
</dbReference>
<evidence type="ECO:0000256" key="2">
    <source>
        <dbReference type="ARBA" id="ARBA00022741"/>
    </source>
</evidence>
<dbReference type="Pfam" id="PF17946">
    <property type="entry name" value="RecC_C"/>
    <property type="match status" value="1"/>
</dbReference>
<keyword evidence="3" id="KW-0227">DNA damage</keyword>
<evidence type="ECO:0000313" key="11">
    <source>
        <dbReference type="EMBL" id="PNV76872.1"/>
    </source>
</evidence>
<evidence type="ECO:0000256" key="4">
    <source>
        <dbReference type="ARBA" id="ARBA00022801"/>
    </source>
</evidence>
<keyword evidence="6" id="KW-0269">Exonuclease</keyword>
<dbReference type="Gene3D" id="3.40.50.10930">
    <property type="match status" value="1"/>
</dbReference>
<dbReference type="InterPro" id="IPR027417">
    <property type="entry name" value="P-loop_NTPase"/>
</dbReference>
<gene>
    <name evidence="11" type="ORF">BES34_000900</name>
</gene>
<sequence length="1144" mass="130726">MPINVFSSDDLTLLAENLLSSVSSDIREEDGLYSPIIVIPNQSMETWLYLEFVRRAGVAFNIRFLFLEKAIEEFLLKKYSPDIKPGSRPFLQPESRRFLIYEYIQKTPGFLSDYPILSAYLLPSGRKKIDPVRLFELSGRLAKYFKDYELQRQDWIRNWIGDRYEMLRIGTEDIEEWSATKSPVFFLQKELYAATTESVNSETLIQFAMRTLASGKTANAKKAKPGKIYLFGLSQLSSTYIALFNGLLPELSVEVFQFGLPHDAFTTEASQLTNCRSWATPFRTLHQSWLSSGAQMHKIQDREKKRDSVLEAFQRYLSSGKQALSDRRLPADASLTIAEAPGKLREVESVFHVILSKLDDDPTLRLTDIGIFCVDLPDYRPAIESVFDGGILAKLKSQSGTEEFSPKTLPYTIRDVRAGETSSFLRGLLCIFPLLAGKKSRQEFFDLFRNSCFQAKWGIDPEVLQEWNTYAKNLNLYIDDSLEGDPQSFSFRNGFIRLAMSEILPESAEADTGISPYPSRNKISVENWIGIWKKVEFILNSFSDLLSDQSLSSDELLDSFLRFAQAMLIPSEEEPEETTIALELFSRLESLKGISWDSGDAKDRIRFFETFVRESCDGIPVRKGKYLTGGITVSALQPMRPIPFRHIFILGLGEGAFPGIDDRSAFNLRHLSPRPGDITNRQTNESLLYETILSAKESLNFSFVSQDTGKDEELAPSPSLLQIEQALKEFILNQEESVRVPLPLNKHSRQYFEARTIPGEKDFRSNFFKTYDAAAVTAYGLEEGKKKYIKKILNFGTASKPAQSLRIAKELTIDLSELVQFWKSPLFYFLRKNFGLYAQDFEEEESAPRREPFRISESFSLVSETWKLFGNNFSGKKISADSLSIFLQGYEKTIRNFGKRGLLPRGTYRDVEEILNAEKLERAWGKIEPLINESYFYDALSFGETSKQGTILSLPSPFLDISEGIRVYFSGLKESVFVSNENIVLIYPNSKKNLKNGIDPLIIQSLLDLIPTEAKKQKTVQVLFGYVSKEGLPEEYRLQSESPERKNFLKNLVEEYLRPCTALLSPQFWEDFPLRKEISRCANGEDREKLSQEYSLWIRESLEYDLSEYLNPTLRLLPSPKDHIPVNALDLSEKLYEPVLRSLS</sequence>
<protein>
    <submittedName>
        <fullName evidence="11">Exodeoxyribonuclease V subunit gamma</fullName>
    </submittedName>
</protein>
<keyword evidence="12" id="KW-1185">Reference proteome</keyword>
<name>A0ABX4YNL6_9LEPT</name>
<keyword evidence="4" id="KW-0378">Hydrolase</keyword>
<evidence type="ECO:0000256" key="8">
    <source>
        <dbReference type="ARBA" id="ARBA00023125"/>
    </source>
</evidence>
<keyword evidence="1" id="KW-0540">Nuclease</keyword>
<dbReference type="EMBL" id="MCRM02000001">
    <property type="protein sequence ID" value="PNV76872.1"/>
    <property type="molecule type" value="Genomic_DNA"/>
</dbReference>
<evidence type="ECO:0000256" key="6">
    <source>
        <dbReference type="ARBA" id="ARBA00022839"/>
    </source>
</evidence>
<feature type="domain" description="RecC C-terminal" evidence="10">
    <location>
        <begin position="812"/>
        <end position="907"/>
    </location>
</feature>
<evidence type="ECO:0000256" key="5">
    <source>
        <dbReference type="ARBA" id="ARBA00022806"/>
    </source>
</evidence>
<dbReference type="InterPro" id="IPR041500">
    <property type="entry name" value="RecC_C"/>
</dbReference>
<dbReference type="Gene3D" id="3.40.50.300">
    <property type="entry name" value="P-loop containing nucleotide triphosphate hydrolases"/>
    <property type="match status" value="2"/>
</dbReference>
<dbReference type="PANTHER" id="PTHR30591">
    <property type="entry name" value="RECBCD ENZYME SUBUNIT RECC"/>
    <property type="match status" value="1"/>
</dbReference>
<accession>A0ABX4YNL6</accession>
<dbReference type="Gene3D" id="1.10.10.160">
    <property type="match status" value="1"/>
</dbReference>
<keyword evidence="5" id="KW-0347">Helicase</keyword>
<dbReference type="InterPro" id="IPR013986">
    <property type="entry name" value="DExx_box_DNA_helicase_dom_sf"/>
</dbReference>